<dbReference type="AlphaFoldDB" id="X1DHN0"/>
<organism evidence="1">
    <name type="scientific">marine sediment metagenome</name>
    <dbReference type="NCBI Taxonomy" id="412755"/>
    <lineage>
        <taxon>unclassified sequences</taxon>
        <taxon>metagenomes</taxon>
        <taxon>ecological metagenomes</taxon>
    </lineage>
</organism>
<gene>
    <name evidence="1" type="ORF">S01H4_43068</name>
</gene>
<dbReference type="EMBL" id="BART01023719">
    <property type="protein sequence ID" value="GAG95931.1"/>
    <property type="molecule type" value="Genomic_DNA"/>
</dbReference>
<sequence>TGIGTATFTADGDIYYAINLPGLMFGTAIKWRAATVFFTLAGTAQIDSNTWREHVPSGATTIFDDDSVAITAGKTHSASNLPRTVSPDSVLYLNLDISGTGVKSAVTIRGVLVTYDIA</sequence>
<protein>
    <submittedName>
        <fullName evidence="1">Uncharacterized protein</fullName>
    </submittedName>
</protein>
<name>X1DHN0_9ZZZZ</name>
<evidence type="ECO:0000313" key="1">
    <source>
        <dbReference type="EMBL" id="GAG95931.1"/>
    </source>
</evidence>
<reference evidence="1" key="1">
    <citation type="journal article" date="2014" name="Front. Microbiol.">
        <title>High frequency of phylogenetically diverse reductive dehalogenase-homologous genes in deep subseafloor sedimentary metagenomes.</title>
        <authorList>
            <person name="Kawai M."/>
            <person name="Futagami T."/>
            <person name="Toyoda A."/>
            <person name="Takaki Y."/>
            <person name="Nishi S."/>
            <person name="Hori S."/>
            <person name="Arai W."/>
            <person name="Tsubouchi T."/>
            <person name="Morono Y."/>
            <person name="Uchiyama I."/>
            <person name="Ito T."/>
            <person name="Fujiyama A."/>
            <person name="Inagaki F."/>
            <person name="Takami H."/>
        </authorList>
    </citation>
    <scope>NUCLEOTIDE SEQUENCE</scope>
    <source>
        <strain evidence="1">Expedition CK06-06</strain>
    </source>
</reference>
<proteinExistence type="predicted"/>
<accession>X1DHN0</accession>
<feature type="non-terminal residue" evidence="1">
    <location>
        <position position="1"/>
    </location>
</feature>
<comment type="caution">
    <text evidence="1">The sequence shown here is derived from an EMBL/GenBank/DDBJ whole genome shotgun (WGS) entry which is preliminary data.</text>
</comment>